<feature type="compositionally biased region" description="Low complexity" evidence="1">
    <location>
        <begin position="414"/>
        <end position="427"/>
    </location>
</feature>
<gene>
    <name evidence="3" type="ORF">CVT25_002097</name>
</gene>
<feature type="compositionally biased region" description="Basic and acidic residues" evidence="1">
    <location>
        <begin position="1127"/>
        <end position="1137"/>
    </location>
</feature>
<feature type="compositionally biased region" description="Acidic residues" evidence="1">
    <location>
        <begin position="989"/>
        <end position="1005"/>
    </location>
</feature>
<feature type="region of interest" description="Disordered" evidence="1">
    <location>
        <begin position="896"/>
        <end position="1251"/>
    </location>
</feature>
<evidence type="ECO:0000256" key="2">
    <source>
        <dbReference type="SAM" id="Phobius"/>
    </source>
</evidence>
<feature type="transmembrane region" description="Helical" evidence="2">
    <location>
        <begin position="20"/>
        <end position="39"/>
    </location>
</feature>
<feature type="compositionally biased region" description="Basic residues" evidence="1">
    <location>
        <begin position="438"/>
        <end position="447"/>
    </location>
</feature>
<feature type="region of interest" description="Disordered" evidence="1">
    <location>
        <begin position="61"/>
        <end position="110"/>
    </location>
</feature>
<feature type="region of interest" description="Disordered" evidence="1">
    <location>
        <begin position="316"/>
        <end position="491"/>
    </location>
</feature>
<dbReference type="PANTHER" id="PTHR48148:SF3">
    <property type="entry name" value="KERATINOCYTE PROLINE-RICH PROTEIN"/>
    <property type="match status" value="1"/>
</dbReference>
<keyword evidence="2" id="KW-0812">Transmembrane</keyword>
<accession>A0A409X9F3</accession>
<evidence type="ECO:0000256" key="1">
    <source>
        <dbReference type="SAM" id="MobiDB-lite"/>
    </source>
</evidence>
<dbReference type="Proteomes" id="UP000283269">
    <property type="component" value="Unassembled WGS sequence"/>
</dbReference>
<comment type="caution">
    <text evidence="3">The sequence shown here is derived from an EMBL/GenBank/DDBJ whole genome shotgun (WGS) entry which is preliminary data.</text>
</comment>
<feature type="compositionally biased region" description="Pro residues" evidence="1">
    <location>
        <begin position="783"/>
        <end position="800"/>
    </location>
</feature>
<feature type="compositionally biased region" description="Polar residues" evidence="1">
    <location>
        <begin position="817"/>
        <end position="833"/>
    </location>
</feature>
<dbReference type="EMBL" id="NHYD01002305">
    <property type="protein sequence ID" value="PPQ87347.1"/>
    <property type="molecule type" value="Genomic_DNA"/>
</dbReference>
<evidence type="ECO:0000313" key="3">
    <source>
        <dbReference type="EMBL" id="PPQ87347.1"/>
    </source>
</evidence>
<dbReference type="InParanoid" id="A0A409X9F3"/>
<organism evidence="3 4">
    <name type="scientific">Psilocybe cyanescens</name>
    <dbReference type="NCBI Taxonomy" id="93625"/>
    <lineage>
        <taxon>Eukaryota</taxon>
        <taxon>Fungi</taxon>
        <taxon>Dikarya</taxon>
        <taxon>Basidiomycota</taxon>
        <taxon>Agaricomycotina</taxon>
        <taxon>Agaricomycetes</taxon>
        <taxon>Agaricomycetidae</taxon>
        <taxon>Agaricales</taxon>
        <taxon>Agaricineae</taxon>
        <taxon>Strophariaceae</taxon>
        <taxon>Psilocybe</taxon>
    </lineage>
</organism>
<reference evidence="3 4" key="1">
    <citation type="journal article" date="2018" name="Evol. Lett.">
        <title>Horizontal gene cluster transfer increased hallucinogenic mushroom diversity.</title>
        <authorList>
            <person name="Reynolds H.T."/>
            <person name="Vijayakumar V."/>
            <person name="Gluck-Thaler E."/>
            <person name="Korotkin H.B."/>
            <person name="Matheny P.B."/>
            <person name="Slot J.C."/>
        </authorList>
    </citation>
    <scope>NUCLEOTIDE SEQUENCE [LARGE SCALE GENOMIC DNA]</scope>
    <source>
        <strain evidence="3 4">2631</strain>
    </source>
</reference>
<feature type="region of interest" description="Disordered" evidence="1">
    <location>
        <begin position="281"/>
        <end position="303"/>
    </location>
</feature>
<feature type="compositionally biased region" description="Polar residues" evidence="1">
    <location>
        <begin position="465"/>
        <end position="475"/>
    </location>
</feature>
<feature type="compositionally biased region" description="Pro residues" evidence="1">
    <location>
        <begin position="400"/>
        <end position="413"/>
    </location>
</feature>
<sequence length="1330" mass="146854">MGSSLPWTILGPASSALLDGVILILMVIFVILALASATLSRDQNVQTVRVDTAIKADYTDAAPLPSAKPTKPAGRPSSARISRIDSADHTDAARLPSAKSAKPRTVPRPRLILPARKIQGRRYAYKRRPTTSAHWTGTSIRIHSRSTWRWRTLSIKGRPQATALAEPAASKITIRQDVPSRPVELKSRVSIHTGTPRTKAESHQTSLCYGKSSITDDLFSILTFKSRSGFPGLPRLPVFRPNDWINQFRGAFHVPPVVVYMYSRMARYTINKSIEVNDILTENPTSSSSAPLPPAAPATAPRPFVEQIRDQILDLDEDDDDEEEGNRRQGASLPKPSKASAFKFENLEEKEPSANYSKKPETQAVQVTRQPAAQRSEQRAPLTIDDLTEMMRGQGMRQQAPPPQQQQAPPAPSPAQQQQPQPKQQRQPLPPQELAFQLRRHQGHHHQQQPQQQPSQAHWNLPAPKSSSWGTQASESAPKPSSWGTQASELSPWGQSNQWMYQYDEQKVQEMTKKALEPLPVDDEDMDNAKPEKKVNDVPVMEDVRDVGAVPVEIVIVKECDMADLETDEMLIVKDPISAPTPIQGPHPAVPMNSLAPPPAASQFFTLPPAHMDSFFKSFVPRKQQQPQQQQHQGRKAIYQSHGAQTDNLAPHLQPAQLPQLQYQPQIPAYNVVNLNPVVLPVQQHEQEAHKLYDLGVQLCNEIFEYIPRELVHELAYPLAKEALEASKNTIGEELKTYLGNNLMSMLLAKYPVIASHCKLRSVPAFVPTPAPGPAVPQASAAPPAPPAMIPTPSQEPPTPAVERTPKTPPPPEESTNSIGATKNAGHDNTTTDGELYERDQARGRGDALSSSSHSTFPGPVASAGGADHSYWFSCGPSPAIPSPTHAIRLARDGRLKASTHKATASPSPEPPNLYVRVTMPRPESPRKVVEEERLGDDRLKGLDEVKAEIGVNSTAKGSEDRADQPEEVVQDTAAAAATDSENSSLDNELSDQDAEGEPEEDSEEIPLQLPETTLGKRRRSDWDNGDASSERPRKRRRLNDDFEEKDRTRTHLLSVTKAATPIAPPTPSKPAVKRPRHKDLVIGSTSDKAEPRDRSKSRGTKSEVEDGHRRRQKRRQSPSTEPEPEDALRETVKAKAEPPTSTDIAASSSSLGKRRRESDNIDTPTHVFSRARSISPHPLEIAAALKRGSHSHDESDSSESDEEEELPKYTKRARRSPSPSYCPRGTFRAPSPSPPPVYRRWASSPSPPTPILRRAVFSGEKGVRRLPGWLMSIGRFFNRPRSLKLKAATFDAGGVEVRRYRKNSHVYEFEMSSVKEPLVDLDPDSNNGV</sequence>
<feature type="region of interest" description="Disordered" evidence="1">
    <location>
        <begin position="773"/>
        <end position="833"/>
    </location>
</feature>
<feature type="compositionally biased region" description="Polar residues" evidence="1">
    <location>
        <begin position="482"/>
        <end position="491"/>
    </location>
</feature>
<evidence type="ECO:0000313" key="4">
    <source>
        <dbReference type="Proteomes" id="UP000283269"/>
    </source>
</evidence>
<feature type="compositionally biased region" description="Acidic residues" evidence="1">
    <location>
        <begin position="1197"/>
        <end position="1206"/>
    </location>
</feature>
<feature type="compositionally biased region" description="Low complexity" evidence="1">
    <location>
        <begin position="448"/>
        <end position="458"/>
    </location>
</feature>
<dbReference type="PANTHER" id="PTHR48148">
    <property type="entry name" value="KERATINOCYTE PROLINE-RICH PROTEIN"/>
    <property type="match status" value="1"/>
</dbReference>
<feature type="compositionally biased region" description="Polar residues" evidence="1">
    <location>
        <begin position="1140"/>
        <end position="1152"/>
    </location>
</feature>
<keyword evidence="4" id="KW-1185">Reference proteome</keyword>
<name>A0A409X9F3_PSICY</name>
<feature type="compositionally biased region" description="Polar residues" evidence="1">
    <location>
        <begin position="363"/>
        <end position="375"/>
    </location>
</feature>
<protein>
    <submittedName>
        <fullName evidence="3">Uncharacterized protein</fullName>
    </submittedName>
</protein>
<keyword evidence="2" id="KW-0472">Membrane</keyword>
<feature type="compositionally biased region" description="Basic and acidic residues" evidence="1">
    <location>
        <begin position="1039"/>
        <end position="1050"/>
    </location>
</feature>
<feature type="compositionally biased region" description="Basic and acidic residues" evidence="1">
    <location>
        <begin position="924"/>
        <end position="948"/>
    </location>
</feature>
<feature type="compositionally biased region" description="Basic and acidic residues" evidence="1">
    <location>
        <begin position="1088"/>
        <end position="1109"/>
    </location>
</feature>
<feature type="compositionally biased region" description="Basic and acidic residues" evidence="1">
    <location>
        <begin position="82"/>
        <end position="92"/>
    </location>
</feature>
<proteinExistence type="predicted"/>
<keyword evidence="2" id="KW-1133">Transmembrane helix</keyword>